<dbReference type="Gene3D" id="3.30.9.10">
    <property type="entry name" value="D-Amino Acid Oxidase, subunit A, domain 2"/>
    <property type="match status" value="1"/>
</dbReference>
<proteinExistence type="inferred from homology"/>
<evidence type="ECO:0000256" key="6">
    <source>
        <dbReference type="ARBA" id="ARBA00022827"/>
    </source>
</evidence>
<dbReference type="PANTHER" id="PTHR43104:SF2">
    <property type="entry name" value="L-2-HYDROXYGLUTARATE DEHYDROGENASE, MITOCHONDRIAL"/>
    <property type="match status" value="1"/>
</dbReference>
<comment type="similarity">
    <text evidence="8">Belongs to the MQO family.</text>
</comment>
<comment type="caution">
    <text evidence="9">The sequence shown here is derived from an EMBL/GenBank/DDBJ whole genome shotgun (WGS) entry which is preliminary data.</text>
</comment>
<comment type="cofactor">
    <cofactor evidence="2 8">
        <name>FAD</name>
        <dbReference type="ChEBI" id="CHEBI:57692"/>
    </cofactor>
</comment>
<dbReference type="NCBIfam" id="NF009875">
    <property type="entry name" value="PRK13339.1"/>
    <property type="match status" value="1"/>
</dbReference>
<dbReference type="NCBIfam" id="NF003603">
    <property type="entry name" value="PRK05257.1-1"/>
    <property type="match status" value="1"/>
</dbReference>
<dbReference type="NCBIfam" id="NF003611">
    <property type="entry name" value="PRK05257.3-2"/>
    <property type="match status" value="1"/>
</dbReference>
<dbReference type="SUPFAM" id="SSF51905">
    <property type="entry name" value="FAD/NAD(P)-binding domain"/>
    <property type="match status" value="1"/>
</dbReference>
<dbReference type="PANTHER" id="PTHR43104">
    <property type="entry name" value="L-2-HYDROXYGLUTARATE DEHYDROGENASE, MITOCHONDRIAL"/>
    <property type="match status" value="1"/>
</dbReference>
<dbReference type="NCBIfam" id="NF003610">
    <property type="entry name" value="PRK05257.3-1"/>
    <property type="match status" value="1"/>
</dbReference>
<name>A0ABU9VN85_9BACI</name>
<dbReference type="NCBIfam" id="NF003604">
    <property type="entry name" value="PRK05257.1-3"/>
    <property type="match status" value="1"/>
</dbReference>
<dbReference type="Proteomes" id="UP001418796">
    <property type="component" value="Unassembled WGS sequence"/>
</dbReference>
<dbReference type="InterPro" id="IPR036188">
    <property type="entry name" value="FAD/NAD-bd_sf"/>
</dbReference>
<dbReference type="RefSeq" id="WP_343131941.1">
    <property type="nucleotide sequence ID" value="NZ_JBCITK010000001.1"/>
</dbReference>
<evidence type="ECO:0000313" key="9">
    <source>
        <dbReference type="EMBL" id="MEN0645368.1"/>
    </source>
</evidence>
<comment type="catalytic activity">
    <reaction evidence="1 8">
        <text>(S)-malate + a quinone = a quinol + oxaloacetate</text>
        <dbReference type="Rhea" id="RHEA:46012"/>
        <dbReference type="ChEBI" id="CHEBI:15589"/>
        <dbReference type="ChEBI" id="CHEBI:16452"/>
        <dbReference type="ChEBI" id="CHEBI:24646"/>
        <dbReference type="ChEBI" id="CHEBI:132124"/>
        <dbReference type="EC" id="1.1.5.4"/>
    </reaction>
</comment>
<organism evidence="9 10">
    <name type="scientific">Alkalicoccobacillus gibsonii</name>
    <dbReference type="NCBI Taxonomy" id="79881"/>
    <lineage>
        <taxon>Bacteria</taxon>
        <taxon>Bacillati</taxon>
        <taxon>Bacillota</taxon>
        <taxon>Bacilli</taxon>
        <taxon>Bacillales</taxon>
        <taxon>Bacillaceae</taxon>
        <taxon>Alkalicoccobacillus</taxon>
    </lineage>
</organism>
<accession>A0ABU9VN85</accession>
<gene>
    <name evidence="8" type="primary">mqo</name>
    <name evidence="9" type="ORF">MKY91_19570</name>
</gene>
<keyword evidence="7 8" id="KW-0560">Oxidoreductase</keyword>
<dbReference type="HAMAP" id="MF_00212">
    <property type="entry name" value="MQO"/>
    <property type="match status" value="1"/>
</dbReference>
<keyword evidence="10" id="KW-1185">Reference proteome</keyword>
<protein>
    <recommendedName>
        <fullName evidence="8">Probable malate:quinone oxidoreductase</fullName>
        <ecNumber evidence="8">1.1.5.4</ecNumber>
    </recommendedName>
    <alternativeName>
        <fullName evidence="8">MQO</fullName>
    </alternativeName>
    <alternativeName>
        <fullName evidence="8">Malate dehydrogenase [quinone]</fullName>
    </alternativeName>
</protein>
<evidence type="ECO:0000313" key="10">
    <source>
        <dbReference type="Proteomes" id="UP001418796"/>
    </source>
</evidence>
<dbReference type="NCBIfam" id="NF003605">
    <property type="entry name" value="PRK05257.1-4"/>
    <property type="match status" value="1"/>
</dbReference>
<dbReference type="NCBIfam" id="TIGR01320">
    <property type="entry name" value="mal_quin_oxido"/>
    <property type="match status" value="1"/>
</dbReference>
<evidence type="ECO:0000256" key="3">
    <source>
        <dbReference type="ARBA" id="ARBA00005012"/>
    </source>
</evidence>
<dbReference type="Gene3D" id="3.50.50.60">
    <property type="entry name" value="FAD/NAD(P)-binding domain"/>
    <property type="match status" value="1"/>
</dbReference>
<dbReference type="InterPro" id="IPR006231">
    <property type="entry name" value="MQO"/>
</dbReference>
<evidence type="ECO:0000256" key="5">
    <source>
        <dbReference type="ARBA" id="ARBA00022630"/>
    </source>
</evidence>
<dbReference type="EMBL" id="JBCITK010000001">
    <property type="protein sequence ID" value="MEN0645368.1"/>
    <property type="molecule type" value="Genomic_DNA"/>
</dbReference>
<comment type="pathway">
    <text evidence="3 8">Carbohydrate metabolism; tricarboxylic acid cycle; oxaloacetate from (S)-malate (quinone route): step 1/1.</text>
</comment>
<evidence type="ECO:0000256" key="7">
    <source>
        <dbReference type="ARBA" id="ARBA00023002"/>
    </source>
</evidence>
<dbReference type="NCBIfam" id="NF003608">
    <property type="entry name" value="PRK05257.2-4"/>
    <property type="match status" value="1"/>
</dbReference>
<dbReference type="NCBIfam" id="NF003606">
    <property type="entry name" value="PRK05257.2-1"/>
    <property type="match status" value="1"/>
</dbReference>
<evidence type="ECO:0000256" key="8">
    <source>
        <dbReference type="HAMAP-Rule" id="MF_00212"/>
    </source>
</evidence>
<keyword evidence="4 8" id="KW-0816">Tricarboxylic acid cycle</keyword>
<dbReference type="GO" id="GO:0008924">
    <property type="term" value="F:L-malate dehydrogenase (quinone) activity"/>
    <property type="evidence" value="ECO:0007669"/>
    <property type="project" value="UniProtKB-EC"/>
</dbReference>
<dbReference type="Pfam" id="PF06039">
    <property type="entry name" value="Mqo"/>
    <property type="match status" value="1"/>
</dbReference>
<evidence type="ECO:0000256" key="4">
    <source>
        <dbReference type="ARBA" id="ARBA00022532"/>
    </source>
</evidence>
<evidence type="ECO:0000256" key="2">
    <source>
        <dbReference type="ARBA" id="ARBA00001974"/>
    </source>
</evidence>
<dbReference type="EC" id="1.1.5.4" evidence="8"/>
<sequence length="506" mass="55876">MTNTQSTDVILIGAGIMSSTLGALLKELAPNWKMTVFEKLSNAGEESSNEWNNAGTGHAALCELNYTSEKPDGTMDISKAININEQFQVSMQFWSYLVSQNRIQNPQEFIKSLPHMSMVQGQANIDFLKKRFKALSDNPLFKGMEFTEDPEKLMEWIPLMMNGRLQEDHIAATKIDTGTDVNFGSLTHKMFDHLESLGVDMHYQHTVTDLKRTNDGLWEVKVRNLESGTTAVHKAKFVFIGGGGGSLHLLQKSGIPEGRHIGGFPVSGIFMACNNPEVVNQHHAKVYGKAKVGAPPMSVPHLDTRFINNQKMLLFGPFAGFSPKFLKHGSVLDLFTSVKADNLVTMLAAGAKNMSLTKYLIQQVMLSKEQRMKDLREFIPNAKTEDWDLVIAGQRVQVIKDTEAGGKGTLQFGTEVISAEDGSIAALLGASPGASTAVHVMLDVIKRCFPTHIKEWEGKIKEMVPSYGQLLMNNQELLDHVHASTAEVLELNDPTKTRGSHLLKQA</sequence>
<evidence type="ECO:0000256" key="1">
    <source>
        <dbReference type="ARBA" id="ARBA00001139"/>
    </source>
</evidence>
<reference evidence="9 10" key="1">
    <citation type="submission" date="2024-03" db="EMBL/GenBank/DDBJ databases">
        <title>Bacilli Hybrid Assemblies.</title>
        <authorList>
            <person name="Kovac J."/>
        </authorList>
    </citation>
    <scope>NUCLEOTIDE SEQUENCE [LARGE SCALE GENOMIC DNA]</scope>
    <source>
        <strain evidence="9 10">FSL R7-0666</strain>
    </source>
</reference>
<keyword evidence="5 8" id="KW-0285">Flavoprotein</keyword>
<keyword evidence="6 8" id="KW-0274">FAD</keyword>